<dbReference type="GO" id="GO:0005840">
    <property type="term" value="C:ribosome"/>
    <property type="evidence" value="ECO:0007669"/>
    <property type="project" value="UniProtKB-KW"/>
</dbReference>
<proteinExistence type="predicted"/>
<dbReference type="PANTHER" id="PTHR34678:SF1">
    <property type="entry name" value="LARGE RIBOSOMAL SUBUNIT PROTEIN CL37"/>
    <property type="match status" value="1"/>
</dbReference>
<reference evidence="2" key="1">
    <citation type="submission" date="2020-09" db="EMBL/GenBank/DDBJ databases">
        <title>Genome-Enabled Discovery of Anthraquinone Biosynthesis in Senna tora.</title>
        <authorList>
            <person name="Kang S.-H."/>
            <person name="Pandey R.P."/>
            <person name="Lee C.-M."/>
            <person name="Sim J.-S."/>
            <person name="Jeong J.-T."/>
            <person name="Choi B.-S."/>
            <person name="Jung M."/>
            <person name="Ginzburg D."/>
            <person name="Zhao K."/>
            <person name="Won S.Y."/>
            <person name="Oh T.-J."/>
            <person name="Yu Y."/>
            <person name="Kim N.-H."/>
            <person name="Lee O.R."/>
            <person name="Lee T.-H."/>
            <person name="Bashyal P."/>
            <person name="Kim T.-S."/>
            <person name="Lee W.-H."/>
            <person name="Kawkins C."/>
            <person name="Kim C.-K."/>
            <person name="Kim J.S."/>
            <person name="Ahn B.O."/>
            <person name="Rhee S.Y."/>
            <person name="Sohng J.K."/>
        </authorList>
    </citation>
    <scope>NUCLEOTIDE SEQUENCE</scope>
    <source>
        <tissue evidence="2">Leaf</tissue>
    </source>
</reference>
<dbReference type="OrthoDB" id="782293at2759"/>
<dbReference type="GO" id="GO:0009535">
    <property type="term" value="C:chloroplast thylakoid membrane"/>
    <property type="evidence" value="ECO:0007669"/>
    <property type="project" value="TreeGrafter"/>
</dbReference>
<evidence type="ECO:0000256" key="1">
    <source>
        <dbReference type="SAM" id="MobiDB-lite"/>
    </source>
</evidence>
<feature type="region of interest" description="Disordered" evidence="1">
    <location>
        <begin position="137"/>
        <end position="156"/>
    </location>
</feature>
<keyword evidence="2" id="KW-0689">Ribosomal protein</keyword>
<dbReference type="GO" id="GO:0032544">
    <property type="term" value="P:plastid translation"/>
    <property type="evidence" value="ECO:0007669"/>
    <property type="project" value="TreeGrafter"/>
</dbReference>
<sequence length="156" mass="17388">MALLSVNSFTPLSSSLSLSSSSVMAVATSTGLFSEKTCIWLSVPRLHVKPIDMPSKCWSGVRIPSFFPVKRTAALIVRAASDADGVASADDGGGEKEVVPVDKLPLESKLKEREEQKLRMKMAKKIRLRRKRLVRKRRLRKKGKWPPSKMNKLKNV</sequence>
<name>A0A834WFN7_9FABA</name>
<organism evidence="2 3">
    <name type="scientific">Senna tora</name>
    <dbReference type="NCBI Taxonomy" id="362788"/>
    <lineage>
        <taxon>Eukaryota</taxon>
        <taxon>Viridiplantae</taxon>
        <taxon>Streptophyta</taxon>
        <taxon>Embryophyta</taxon>
        <taxon>Tracheophyta</taxon>
        <taxon>Spermatophyta</taxon>
        <taxon>Magnoliopsida</taxon>
        <taxon>eudicotyledons</taxon>
        <taxon>Gunneridae</taxon>
        <taxon>Pentapetalae</taxon>
        <taxon>rosids</taxon>
        <taxon>fabids</taxon>
        <taxon>Fabales</taxon>
        <taxon>Fabaceae</taxon>
        <taxon>Caesalpinioideae</taxon>
        <taxon>Cassia clade</taxon>
        <taxon>Senna</taxon>
    </lineage>
</organism>
<comment type="caution">
    <text evidence="2">The sequence shown here is derived from an EMBL/GenBank/DDBJ whole genome shotgun (WGS) entry which is preliminary data.</text>
</comment>
<keyword evidence="2" id="KW-0687">Ribonucleoprotein</keyword>
<protein>
    <submittedName>
        <fullName evidence="2">50S ribosomal protein 5, chloroplastic-like</fullName>
    </submittedName>
</protein>
<dbReference type="Proteomes" id="UP000634136">
    <property type="component" value="Unassembled WGS sequence"/>
</dbReference>
<evidence type="ECO:0000313" key="2">
    <source>
        <dbReference type="EMBL" id="KAF7819183.1"/>
    </source>
</evidence>
<gene>
    <name evidence="2" type="ORF">G2W53_024638</name>
</gene>
<accession>A0A834WFN7</accession>
<dbReference type="PANTHER" id="PTHR34678">
    <property type="entry name" value="50S RIBOSOMAL PROTEIN 5, CHLOROPLASTIC"/>
    <property type="match status" value="1"/>
</dbReference>
<dbReference type="CDD" id="cd23709">
    <property type="entry name" value="Psrp5_CTD"/>
    <property type="match status" value="1"/>
</dbReference>
<evidence type="ECO:0000313" key="3">
    <source>
        <dbReference type="Proteomes" id="UP000634136"/>
    </source>
</evidence>
<dbReference type="EMBL" id="JAAIUW010000008">
    <property type="protein sequence ID" value="KAF7819183.1"/>
    <property type="molecule type" value="Genomic_DNA"/>
</dbReference>
<keyword evidence="3" id="KW-1185">Reference proteome</keyword>
<dbReference type="InterPro" id="IPR040307">
    <property type="entry name" value="Ribosomal_cL37"/>
</dbReference>
<dbReference type="AlphaFoldDB" id="A0A834WFN7"/>